<proteinExistence type="inferred from homology"/>
<dbReference type="PROSITE" id="PS00107">
    <property type="entry name" value="PROTEIN_KINASE_ATP"/>
    <property type="match status" value="1"/>
</dbReference>
<dbReference type="FunFam" id="1.10.510.10:FF:001235">
    <property type="entry name" value="Kinase, CMGC CDK"/>
    <property type="match status" value="1"/>
</dbReference>
<dbReference type="PROSITE" id="PS00108">
    <property type="entry name" value="PROTEIN_KINASE_ST"/>
    <property type="match status" value="1"/>
</dbReference>
<dbReference type="InterPro" id="IPR008271">
    <property type="entry name" value="Ser/Thr_kinase_AS"/>
</dbReference>
<evidence type="ECO:0000256" key="2">
    <source>
        <dbReference type="ARBA" id="ARBA00022527"/>
    </source>
</evidence>
<dbReference type="VEuPathDB" id="GiardiaDB:GL50803_0015397"/>
<evidence type="ECO:0000256" key="8">
    <source>
        <dbReference type="RuleBase" id="RU000304"/>
    </source>
</evidence>
<evidence type="ECO:0000256" key="5">
    <source>
        <dbReference type="ARBA" id="ARBA00022777"/>
    </source>
</evidence>
<dbReference type="PROSITE" id="PS50011">
    <property type="entry name" value="PROTEIN_KINASE_DOM"/>
    <property type="match status" value="1"/>
</dbReference>
<dbReference type="GO" id="GO:0005524">
    <property type="term" value="F:ATP binding"/>
    <property type="evidence" value="ECO:0007669"/>
    <property type="project" value="UniProtKB-UniRule"/>
</dbReference>
<reference evidence="11" key="1">
    <citation type="submission" date="2012-02" db="EMBL/GenBank/DDBJ databases">
        <title>Genome sequencing of Giardia lamblia Genotypes A2 and B isolates (DH and GS) and comparative analysis with the genomes of Genotypes A1 and E (WB and Pig).</title>
        <authorList>
            <person name="Adam R."/>
            <person name="Dahlstrom E."/>
            <person name="Martens C."/>
            <person name="Bruno D."/>
            <person name="Barbian K."/>
            <person name="Porcella S.F."/>
            <person name="Nash T."/>
        </authorList>
    </citation>
    <scope>NUCLEOTIDE SEQUENCE</scope>
    <source>
        <strain evidence="11">DH</strain>
    </source>
</reference>
<feature type="domain" description="Protein kinase" evidence="9">
    <location>
        <begin position="31"/>
        <end position="355"/>
    </location>
</feature>
<dbReference type="GO" id="GO:0005737">
    <property type="term" value="C:cytoplasm"/>
    <property type="evidence" value="ECO:0007669"/>
    <property type="project" value="TreeGrafter"/>
</dbReference>
<feature type="non-terminal residue" evidence="10">
    <location>
        <position position="1"/>
    </location>
</feature>
<dbReference type="AlphaFoldDB" id="V6TAT9"/>
<evidence type="ECO:0000256" key="4">
    <source>
        <dbReference type="ARBA" id="ARBA00022741"/>
    </source>
</evidence>
<dbReference type="SMART" id="SM00220">
    <property type="entry name" value="S_TKc"/>
    <property type="match status" value="1"/>
</dbReference>
<dbReference type="VEuPathDB" id="GiardiaDB:QR46_4512"/>
<evidence type="ECO:0000256" key="6">
    <source>
        <dbReference type="ARBA" id="ARBA00022840"/>
    </source>
</evidence>
<dbReference type="VEuPathDB" id="GiardiaDB:DHA2_15397"/>
<evidence type="ECO:0000256" key="1">
    <source>
        <dbReference type="ARBA" id="ARBA00006485"/>
    </source>
</evidence>
<gene>
    <name evidence="10" type="ORF">DHA2_15397</name>
</gene>
<protein>
    <submittedName>
        <fullName evidence="10">Cyclin-dependent protein kinase, CMGC CDK</fullName>
    </submittedName>
</protein>
<dbReference type="VEuPathDB" id="GiardiaDB:GL50581_1544"/>
<reference evidence="10 11" key="2">
    <citation type="journal article" date="2013" name="Genome Biol. Evol.">
        <title>Genome sequencing of Giardia lamblia genotypes A2 and B isolates (DH and GS) and comparative analysis with the genomes of genotypes A1 and E (WB and Pig).</title>
        <authorList>
            <person name="Adam R.D."/>
            <person name="Dahlstrom E.W."/>
            <person name="Martens C.A."/>
            <person name="Bruno D.P."/>
            <person name="Barbian K.D."/>
            <person name="Ricklefs S.M."/>
            <person name="Hernandez M.M."/>
            <person name="Narla N.P."/>
            <person name="Patel R.B."/>
            <person name="Porcella S.F."/>
            <person name="Nash T.E."/>
        </authorList>
    </citation>
    <scope>NUCLEOTIDE SEQUENCE [LARGE SCALE GENOMIC DNA]</scope>
    <source>
        <strain evidence="10 11">DH</strain>
    </source>
</reference>
<keyword evidence="5 10" id="KW-0418">Kinase</keyword>
<dbReference type="GO" id="GO:0005634">
    <property type="term" value="C:nucleus"/>
    <property type="evidence" value="ECO:0007669"/>
    <property type="project" value="TreeGrafter"/>
</dbReference>
<sequence length="361" mass="40499">VLCNARKNLKKLKTAAAVWRSMATHPLPKDYEFISQIGEGTYGTVSKCSLHGQLLAVKRIKMDSSSKGVPATTLREVAILKALNAKQRELVEQGKLKSLSQANVVNLLDVVYDLSNIFLVFEYCHVDLDQYLKHNVLSPYQIKKFMYQLLQGLSLVHKNEILHRDIKPNNILLAFRGDAGEQLAANASVTTPNPDADNCVLKITDFGLARSYGINVTSISANVVSLWYRAPELVLASKTYSTAVDMWSMGCIMYFLANKRALFQVRKDADLLQLAFSYFYVDSSSISDLISLPNWNMYVGENQVIDLAALNAPGRKPREVDINIDDVGKDLFYKLLMLNPSKRISCDEALQHPWFDDLKKG</sequence>
<dbReference type="GO" id="GO:0004693">
    <property type="term" value="F:cyclin-dependent protein serine/threonine kinase activity"/>
    <property type="evidence" value="ECO:0007669"/>
    <property type="project" value="TreeGrafter"/>
</dbReference>
<keyword evidence="3" id="KW-0808">Transferase</keyword>
<name>V6TAT9_GIAIN</name>
<keyword evidence="2 8" id="KW-0723">Serine/threonine-protein kinase</keyword>
<dbReference type="Gene3D" id="1.10.510.10">
    <property type="entry name" value="Transferase(Phosphotransferase) domain 1"/>
    <property type="match status" value="1"/>
</dbReference>
<evidence type="ECO:0000313" key="10">
    <source>
        <dbReference type="EMBL" id="ESU35547.1"/>
    </source>
</evidence>
<comment type="similarity">
    <text evidence="1">Belongs to the protein kinase superfamily. CMGC Ser/Thr protein kinase family. CDC2/CDKX subfamily.</text>
</comment>
<evidence type="ECO:0000256" key="7">
    <source>
        <dbReference type="PROSITE-ProRule" id="PRU10141"/>
    </source>
</evidence>
<dbReference type="PANTHER" id="PTHR24056:SF46">
    <property type="entry name" value="CYCLIN-DEPENDENT KINASE 5"/>
    <property type="match status" value="1"/>
</dbReference>
<evidence type="ECO:0000259" key="9">
    <source>
        <dbReference type="PROSITE" id="PS50011"/>
    </source>
</evidence>
<dbReference type="SUPFAM" id="SSF56112">
    <property type="entry name" value="Protein kinase-like (PK-like)"/>
    <property type="match status" value="1"/>
</dbReference>
<dbReference type="PANTHER" id="PTHR24056">
    <property type="entry name" value="CELL DIVISION PROTEIN KINASE"/>
    <property type="match status" value="1"/>
</dbReference>
<dbReference type="InterPro" id="IPR000719">
    <property type="entry name" value="Prot_kinase_dom"/>
</dbReference>
<keyword evidence="6 7" id="KW-0067">ATP-binding</keyword>
<organism evidence="10 11">
    <name type="scientific">Giardia intestinalis</name>
    <name type="common">Giardia lamblia</name>
    <dbReference type="NCBI Taxonomy" id="5741"/>
    <lineage>
        <taxon>Eukaryota</taxon>
        <taxon>Metamonada</taxon>
        <taxon>Diplomonadida</taxon>
        <taxon>Hexamitidae</taxon>
        <taxon>Giardiinae</taxon>
        <taxon>Giardia</taxon>
    </lineage>
</organism>
<feature type="binding site" evidence="7">
    <location>
        <position position="58"/>
    </location>
    <ligand>
        <name>ATP</name>
        <dbReference type="ChEBI" id="CHEBI:30616"/>
    </ligand>
</feature>
<dbReference type="InterPro" id="IPR017441">
    <property type="entry name" value="Protein_kinase_ATP_BS"/>
</dbReference>
<dbReference type="Proteomes" id="UP000018320">
    <property type="component" value="Unassembled WGS sequence"/>
</dbReference>
<evidence type="ECO:0000313" key="11">
    <source>
        <dbReference type="Proteomes" id="UP000018320"/>
    </source>
</evidence>
<dbReference type="Pfam" id="PF00069">
    <property type="entry name" value="Pkinase"/>
    <property type="match status" value="1"/>
</dbReference>
<dbReference type="Gene3D" id="3.30.200.20">
    <property type="entry name" value="Phosphorylase Kinase, domain 1"/>
    <property type="match status" value="1"/>
</dbReference>
<comment type="caution">
    <text evidence="10">The sequence shown here is derived from an EMBL/GenBank/DDBJ whole genome shotgun (WGS) entry which is preliminary data.</text>
</comment>
<dbReference type="EMBL" id="AHGT01000078">
    <property type="protein sequence ID" value="ESU35547.1"/>
    <property type="molecule type" value="Genomic_DNA"/>
</dbReference>
<dbReference type="InterPro" id="IPR011009">
    <property type="entry name" value="Kinase-like_dom_sf"/>
</dbReference>
<dbReference type="InterPro" id="IPR050108">
    <property type="entry name" value="CDK"/>
</dbReference>
<evidence type="ECO:0000256" key="3">
    <source>
        <dbReference type="ARBA" id="ARBA00022679"/>
    </source>
</evidence>
<accession>V6TAT9</accession>
<keyword evidence="4 7" id="KW-0547">Nucleotide-binding</keyword>